<evidence type="ECO:0000259" key="4">
    <source>
        <dbReference type="PROSITE" id="PS50878"/>
    </source>
</evidence>
<dbReference type="PROSITE" id="PS50878">
    <property type="entry name" value="RT_POL"/>
    <property type="match status" value="1"/>
</dbReference>
<feature type="transmembrane region" description="Helical" evidence="3">
    <location>
        <begin position="520"/>
        <end position="542"/>
    </location>
</feature>
<feature type="domain" description="Reverse transcriptase" evidence="4">
    <location>
        <begin position="62"/>
        <end position="245"/>
    </location>
</feature>
<dbReference type="PANTHER" id="PTHR33064:SF37">
    <property type="entry name" value="RIBONUCLEASE H"/>
    <property type="match status" value="1"/>
</dbReference>
<dbReference type="Proteomes" id="UP000265080">
    <property type="component" value="Unplaced"/>
</dbReference>
<dbReference type="Gene3D" id="3.10.10.10">
    <property type="entry name" value="HIV Type 1 Reverse Transcriptase, subunit A, domain 1"/>
    <property type="match status" value="1"/>
</dbReference>
<organism evidence="5 6">
    <name type="scientific">Amphiprion percula</name>
    <name type="common">Orange clownfish</name>
    <name type="synonym">Lutjanus percula</name>
    <dbReference type="NCBI Taxonomy" id="161767"/>
    <lineage>
        <taxon>Eukaryota</taxon>
        <taxon>Metazoa</taxon>
        <taxon>Chordata</taxon>
        <taxon>Craniata</taxon>
        <taxon>Vertebrata</taxon>
        <taxon>Euteleostomi</taxon>
        <taxon>Actinopterygii</taxon>
        <taxon>Neopterygii</taxon>
        <taxon>Teleostei</taxon>
        <taxon>Neoteleostei</taxon>
        <taxon>Acanthomorphata</taxon>
        <taxon>Ovalentaria</taxon>
        <taxon>Pomacentridae</taxon>
        <taxon>Amphiprion</taxon>
    </lineage>
</organism>
<dbReference type="GeneTree" id="ENSGT00940000163417"/>
<dbReference type="Pfam" id="PF00078">
    <property type="entry name" value="RVT_1"/>
    <property type="match status" value="1"/>
</dbReference>
<dbReference type="EC" id="3.1.26.4" evidence="2"/>
<reference evidence="5" key="2">
    <citation type="submission" date="2025-09" db="UniProtKB">
        <authorList>
            <consortium name="Ensembl"/>
        </authorList>
    </citation>
    <scope>IDENTIFICATION</scope>
</reference>
<name>A0A3P8TXN9_AMPPE</name>
<dbReference type="Gene3D" id="1.10.287.210">
    <property type="match status" value="1"/>
</dbReference>
<dbReference type="Pfam" id="PF00429">
    <property type="entry name" value="TLV_coat"/>
    <property type="match status" value="1"/>
</dbReference>
<dbReference type="SUPFAM" id="SSF56672">
    <property type="entry name" value="DNA/RNA polymerases"/>
    <property type="match status" value="1"/>
</dbReference>
<evidence type="ECO:0000313" key="5">
    <source>
        <dbReference type="Ensembl" id="ENSAPEP00000030980.1"/>
    </source>
</evidence>
<keyword evidence="3" id="KW-1133">Transmembrane helix</keyword>
<dbReference type="InterPro" id="IPR043502">
    <property type="entry name" value="DNA/RNA_pol_sf"/>
</dbReference>
<keyword evidence="6" id="KW-1185">Reference proteome</keyword>
<dbReference type="SUPFAM" id="SSF58069">
    <property type="entry name" value="Virus ectodomain"/>
    <property type="match status" value="1"/>
</dbReference>
<dbReference type="InterPro" id="IPR043128">
    <property type="entry name" value="Rev_trsase/Diguanyl_cyclase"/>
</dbReference>
<proteinExistence type="inferred from homology"/>
<accession>A0A3P8TXN9</accession>
<dbReference type="GO" id="GO:0004523">
    <property type="term" value="F:RNA-DNA hybrid ribonuclease activity"/>
    <property type="evidence" value="ECO:0007669"/>
    <property type="project" value="UniProtKB-EC"/>
</dbReference>
<dbReference type="AlphaFoldDB" id="A0A3P8TXN9"/>
<dbReference type="InterPro" id="IPR018154">
    <property type="entry name" value="TLV/ENV_coat_polyprotein"/>
</dbReference>
<dbReference type="OMA" id="YSTHHYP"/>
<keyword evidence="3" id="KW-0472">Membrane</keyword>
<evidence type="ECO:0000256" key="1">
    <source>
        <dbReference type="ARBA" id="ARBA00010879"/>
    </source>
</evidence>
<comment type="similarity">
    <text evidence="1">Belongs to the beta type-B retroviral polymerase family. HERV class-II K(HML-2) pol subfamily.</text>
</comment>
<dbReference type="InterPro" id="IPR051320">
    <property type="entry name" value="Viral_Replic_Matur_Polypro"/>
</dbReference>
<reference evidence="5" key="1">
    <citation type="submission" date="2025-08" db="UniProtKB">
        <authorList>
            <consortium name="Ensembl"/>
        </authorList>
    </citation>
    <scope>IDENTIFICATION</scope>
</reference>
<evidence type="ECO:0000256" key="2">
    <source>
        <dbReference type="ARBA" id="ARBA00012180"/>
    </source>
</evidence>
<dbReference type="Ensembl" id="ENSAPET00000031803.1">
    <property type="protein sequence ID" value="ENSAPEP00000030980.1"/>
    <property type="gene ID" value="ENSAPEG00000022008.1"/>
</dbReference>
<dbReference type="STRING" id="161767.ENSAPEP00000030980"/>
<evidence type="ECO:0000313" key="6">
    <source>
        <dbReference type="Proteomes" id="UP000265080"/>
    </source>
</evidence>
<sequence>MQLLDTLPSALWSTSPTDVGLIKDQDPIKVKLVKSDRPKLKQYPLTQEAQEGIGPVIEDMLKAGILRKTDTPICKTPIFPVKKANGRWRMVQDLRAVNAIVAPEPVEVANPHTLLNSIDSQDKWFSVVDLSNAFFSVPLDRESQDLFAFQYGGQMYTYTRLPQGFTNSPTLYSQALRASMTKCSPLTNGQYLLYVDDILITGHTKQDCELNTLIVLRHLYAEGHKVTKTKIQLCQTKVVYLGHILSQNGAYRPVMTVSPHHLPSTHALCFCRTNNRTDNVRVGVTTGCNITLNATCGWVWNITVCNSTGVPDTLTLNGTQVYGPSDDGGRTVTAALWLCGTGLWQALPPHWSGVCTLVYLTPTIQVYNKLRYSTHHYPHYRPKRDVGLTSEGTKFLGGLFPWWGTINNAHNIDKLHIQLENLTSVVSNGFAALTPWVAAVRATLIQYRMALDILLASQGGLCHVIGDQCCTYIPDIAGNISNTVNHLNDLLAEMKKDDVDLTGGWSFWDWLSWGDWRGKILFLVMPLIVILVLLCIFTTCVIPCIKSCITRLIAVQMHILFSQYQHLASAEKSESLCQWCI</sequence>
<dbReference type="Gene3D" id="3.30.70.270">
    <property type="match status" value="1"/>
</dbReference>
<dbReference type="InterPro" id="IPR000477">
    <property type="entry name" value="RT_dom"/>
</dbReference>
<keyword evidence="3" id="KW-0812">Transmembrane</keyword>
<dbReference type="PANTHER" id="PTHR33064">
    <property type="entry name" value="POL PROTEIN"/>
    <property type="match status" value="1"/>
</dbReference>
<evidence type="ECO:0000256" key="3">
    <source>
        <dbReference type="SAM" id="Phobius"/>
    </source>
</evidence>
<protein>
    <recommendedName>
        <fullName evidence="2">ribonuclease H</fullName>
        <ecNumber evidence="2">3.1.26.4</ecNumber>
    </recommendedName>
</protein>